<protein>
    <submittedName>
        <fullName evidence="2">Uncharacterized protein</fullName>
    </submittedName>
</protein>
<feature type="region of interest" description="Disordered" evidence="1">
    <location>
        <begin position="1"/>
        <end position="28"/>
    </location>
</feature>
<feature type="non-terminal residue" evidence="2">
    <location>
        <position position="1"/>
    </location>
</feature>
<proteinExistence type="predicted"/>
<reference evidence="3" key="1">
    <citation type="submission" date="2016-06" db="EMBL/GenBank/DDBJ databases">
        <title>Parallel loss of symbiosis genes in relatives of nitrogen-fixing non-legume Parasponia.</title>
        <authorList>
            <person name="Van Velzen R."/>
            <person name="Holmer R."/>
            <person name="Bu F."/>
            <person name="Rutten L."/>
            <person name="Van Zeijl A."/>
            <person name="Liu W."/>
            <person name="Santuari L."/>
            <person name="Cao Q."/>
            <person name="Sharma T."/>
            <person name="Shen D."/>
            <person name="Roswanjaya Y."/>
            <person name="Wardhani T."/>
            <person name="Kalhor M.S."/>
            <person name="Jansen J."/>
            <person name="Van den Hoogen J."/>
            <person name="Gungor B."/>
            <person name="Hartog M."/>
            <person name="Hontelez J."/>
            <person name="Verver J."/>
            <person name="Yang W.-C."/>
            <person name="Schijlen E."/>
            <person name="Repin R."/>
            <person name="Schilthuizen M."/>
            <person name="Schranz E."/>
            <person name="Heidstra R."/>
            <person name="Miyata K."/>
            <person name="Fedorova E."/>
            <person name="Kohlen W."/>
            <person name="Bisseling T."/>
            <person name="Smit S."/>
            <person name="Geurts R."/>
        </authorList>
    </citation>
    <scope>NUCLEOTIDE SEQUENCE [LARGE SCALE GENOMIC DNA]</scope>
    <source>
        <strain evidence="3">cv. RG33-2</strain>
    </source>
</reference>
<evidence type="ECO:0000313" key="2">
    <source>
        <dbReference type="EMBL" id="PON41276.1"/>
    </source>
</evidence>
<evidence type="ECO:0000256" key="1">
    <source>
        <dbReference type="SAM" id="MobiDB-lite"/>
    </source>
</evidence>
<keyword evidence="3" id="KW-1185">Reference proteome</keyword>
<comment type="caution">
    <text evidence="2">The sequence shown here is derived from an EMBL/GenBank/DDBJ whole genome shotgun (WGS) entry which is preliminary data.</text>
</comment>
<gene>
    <name evidence="2" type="ORF">TorRG33x02_338480</name>
</gene>
<organism evidence="2 3">
    <name type="scientific">Trema orientale</name>
    <name type="common">Charcoal tree</name>
    <name type="synonym">Celtis orientalis</name>
    <dbReference type="NCBI Taxonomy" id="63057"/>
    <lineage>
        <taxon>Eukaryota</taxon>
        <taxon>Viridiplantae</taxon>
        <taxon>Streptophyta</taxon>
        <taxon>Embryophyta</taxon>
        <taxon>Tracheophyta</taxon>
        <taxon>Spermatophyta</taxon>
        <taxon>Magnoliopsida</taxon>
        <taxon>eudicotyledons</taxon>
        <taxon>Gunneridae</taxon>
        <taxon>Pentapetalae</taxon>
        <taxon>rosids</taxon>
        <taxon>fabids</taxon>
        <taxon>Rosales</taxon>
        <taxon>Cannabaceae</taxon>
        <taxon>Trema</taxon>
    </lineage>
</organism>
<dbReference type="InParanoid" id="A0A2P5AXQ1"/>
<name>A0A2P5AXQ1_TREOI</name>
<accession>A0A2P5AXQ1</accession>
<sequence>LDRNSYDHRRVAPSPSISRAPPKKCPPT</sequence>
<dbReference type="AlphaFoldDB" id="A0A2P5AXQ1"/>
<feature type="compositionally biased region" description="Basic and acidic residues" evidence="1">
    <location>
        <begin position="1"/>
        <end position="10"/>
    </location>
</feature>
<evidence type="ECO:0000313" key="3">
    <source>
        <dbReference type="Proteomes" id="UP000237000"/>
    </source>
</evidence>
<dbReference type="EMBL" id="JXTC01000664">
    <property type="protein sequence ID" value="PON41276.1"/>
    <property type="molecule type" value="Genomic_DNA"/>
</dbReference>
<dbReference type="Proteomes" id="UP000237000">
    <property type="component" value="Unassembled WGS sequence"/>
</dbReference>